<keyword evidence="1" id="KW-1133">Transmembrane helix</keyword>
<gene>
    <name evidence="2" type="ORF">HZF10_15125</name>
</gene>
<dbReference type="EMBL" id="JACBJI010000007">
    <property type="protein sequence ID" value="NYA72260.1"/>
    <property type="molecule type" value="Genomic_DNA"/>
</dbReference>
<keyword evidence="1" id="KW-0472">Membrane</keyword>
<proteinExistence type="predicted"/>
<dbReference type="Proteomes" id="UP000535020">
    <property type="component" value="Unassembled WGS sequence"/>
</dbReference>
<evidence type="ECO:0000256" key="1">
    <source>
        <dbReference type="SAM" id="Phobius"/>
    </source>
</evidence>
<comment type="caution">
    <text evidence="2">The sequence shown here is derived from an EMBL/GenBank/DDBJ whole genome shotgun (WGS) entry which is preliminary data.</text>
</comment>
<dbReference type="AlphaFoldDB" id="A0A7Y8Y6U1"/>
<accession>A0A7Y8Y6U1</accession>
<keyword evidence="3" id="KW-1185">Reference proteome</keyword>
<feature type="transmembrane region" description="Helical" evidence="1">
    <location>
        <begin position="42"/>
        <end position="66"/>
    </location>
</feature>
<reference evidence="2 3" key="1">
    <citation type="submission" date="2020-07" db="EMBL/GenBank/DDBJ databases">
        <authorList>
            <person name="Sun Q."/>
        </authorList>
    </citation>
    <scope>NUCLEOTIDE SEQUENCE [LARGE SCALE GENOMIC DNA]</scope>
    <source>
        <strain evidence="2 3">MAH-1</strain>
    </source>
</reference>
<keyword evidence="1" id="KW-0812">Transmembrane</keyword>
<name>A0A7Y8Y6U1_9FLAO</name>
<protein>
    <submittedName>
        <fullName evidence="2">Uncharacterized protein</fullName>
    </submittedName>
</protein>
<organism evidence="2 3">
    <name type="scientific">Flavobacterium agri</name>
    <dbReference type="NCBI Taxonomy" id="2743471"/>
    <lineage>
        <taxon>Bacteria</taxon>
        <taxon>Pseudomonadati</taxon>
        <taxon>Bacteroidota</taxon>
        <taxon>Flavobacteriia</taxon>
        <taxon>Flavobacteriales</taxon>
        <taxon>Flavobacteriaceae</taxon>
        <taxon>Flavobacterium</taxon>
    </lineage>
</organism>
<sequence length="100" mass="11503">MFKEERAKSYRGIAICIGIFVLGQILLNWISPMEDPILGNTFYIIAGNLLMACSIIGIGLIVRYLYRLKKKERRKKAGSRVVFLDDEKKSRRASYSETKK</sequence>
<feature type="transmembrane region" description="Helical" evidence="1">
    <location>
        <begin position="12"/>
        <end position="30"/>
    </location>
</feature>
<evidence type="ECO:0000313" key="3">
    <source>
        <dbReference type="Proteomes" id="UP000535020"/>
    </source>
</evidence>
<dbReference type="RefSeq" id="WP_176007065.1">
    <property type="nucleotide sequence ID" value="NZ_JABWMI010000018.1"/>
</dbReference>
<evidence type="ECO:0000313" key="2">
    <source>
        <dbReference type="EMBL" id="NYA72260.1"/>
    </source>
</evidence>